<evidence type="ECO:0000313" key="3">
    <source>
        <dbReference type="Proteomes" id="UP001289374"/>
    </source>
</evidence>
<dbReference type="Proteomes" id="UP001289374">
    <property type="component" value="Unassembled WGS sequence"/>
</dbReference>
<reference evidence="2" key="2">
    <citation type="journal article" date="2024" name="Plant">
        <title>Genomic evolution and insights into agronomic trait innovations of Sesamum species.</title>
        <authorList>
            <person name="Miao H."/>
            <person name="Wang L."/>
            <person name="Qu L."/>
            <person name="Liu H."/>
            <person name="Sun Y."/>
            <person name="Le M."/>
            <person name="Wang Q."/>
            <person name="Wei S."/>
            <person name="Zheng Y."/>
            <person name="Lin W."/>
            <person name="Duan Y."/>
            <person name="Cao H."/>
            <person name="Xiong S."/>
            <person name="Wang X."/>
            <person name="Wei L."/>
            <person name="Li C."/>
            <person name="Ma Q."/>
            <person name="Ju M."/>
            <person name="Zhao R."/>
            <person name="Li G."/>
            <person name="Mu C."/>
            <person name="Tian Q."/>
            <person name="Mei H."/>
            <person name="Zhang T."/>
            <person name="Gao T."/>
            <person name="Zhang H."/>
        </authorList>
    </citation>
    <scope>NUCLEOTIDE SEQUENCE</scope>
    <source>
        <strain evidence="2">K16</strain>
    </source>
</reference>
<comment type="caution">
    <text evidence="2">The sequence shown here is derived from an EMBL/GenBank/DDBJ whole genome shotgun (WGS) entry which is preliminary data.</text>
</comment>
<feature type="region of interest" description="Disordered" evidence="1">
    <location>
        <begin position="1"/>
        <end position="38"/>
    </location>
</feature>
<evidence type="ECO:0000256" key="1">
    <source>
        <dbReference type="SAM" id="MobiDB-lite"/>
    </source>
</evidence>
<protein>
    <submittedName>
        <fullName evidence="2">Uncharacterized protein</fullName>
    </submittedName>
</protein>
<evidence type="ECO:0000313" key="2">
    <source>
        <dbReference type="EMBL" id="KAK4389536.1"/>
    </source>
</evidence>
<organism evidence="2 3">
    <name type="scientific">Sesamum angolense</name>
    <dbReference type="NCBI Taxonomy" id="2727404"/>
    <lineage>
        <taxon>Eukaryota</taxon>
        <taxon>Viridiplantae</taxon>
        <taxon>Streptophyta</taxon>
        <taxon>Embryophyta</taxon>
        <taxon>Tracheophyta</taxon>
        <taxon>Spermatophyta</taxon>
        <taxon>Magnoliopsida</taxon>
        <taxon>eudicotyledons</taxon>
        <taxon>Gunneridae</taxon>
        <taxon>Pentapetalae</taxon>
        <taxon>asterids</taxon>
        <taxon>lamiids</taxon>
        <taxon>Lamiales</taxon>
        <taxon>Pedaliaceae</taxon>
        <taxon>Sesamum</taxon>
    </lineage>
</organism>
<feature type="compositionally biased region" description="Acidic residues" evidence="1">
    <location>
        <begin position="1"/>
        <end position="17"/>
    </location>
</feature>
<dbReference type="AlphaFoldDB" id="A0AAE1WAH5"/>
<accession>A0AAE1WAH5</accession>
<gene>
    <name evidence="2" type="ORF">Sango_2290600</name>
</gene>
<dbReference type="PANTHER" id="PTHR34059">
    <property type="entry name" value="EXPRESSED PROTEIN"/>
    <property type="match status" value="1"/>
</dbReference>
<proteinExistence type="predicted"/>
<dbReference type="Pfam" id="PF05553">
    <property type="entry name" value="DUF761"/>
    <property type="match status" value="1"/>
</dbReference>
<keyword evidence="3" id="KW-1185">Reference proteome</keyword>
<reference evidence="2" key="1">
    <citation type="submission" date="2020-06" db="EMBL/GenBank/DDBJ databases">
        <authorList>
            <person name="Li T."/>
            <person name="Hu X."/>
            <person name="Zhang T."/>
            <person name="Song X."/>
            <person name="Zhang H."/>
            <person name="Dai N."/>
            <person name="Sheng W."/>
            <person name="Hou X."/>
            <person name="Wei L."/>
        </authorList>
    </citation>
    <scope>NUCLEOTIDE SEQUENCE</scope>
    <source>
        <strain evidence="2">K16</strain>
        <tissue evidence="2">Leaf</tissue>
    </source>
</reference>
<name>A0AAE1WAH5_9LAMI</name>
<dbReference type="EMBL" id="JACGWL010000013">
    <property type="protein sequence ID" value="KAK4389536.1"/>
    <property type="molecule type" value="Genomic_DNA"/>
</dbReference>
<dbReference type="InterPro" id="IPR008480">
    <property type="entry name" value="DUF761_pln"/>
</dbReference>
<sequence length="125" mass="14070">METTDEDSEAETDDDYFEGSSGNGEAAADNSVNVNDVGPDVDKKADEFIAKFREQIRLQRIESIRRSTAQRAGKTLRNFNLSDFKAQDIIDSYLRTTSASRSSDMDERFPHKLKVMGIALILILF</sequence>
<dbReference type="PANTHER" id="PTHR34059:SF1">
    <property type="entry name" value="EXPRESSED PROTEIN"/>
    <property type="match status" value="1"/>
</dbReference>